<dbReference type="PANTHER" id="PTHR43404:SF1">
    <property type="entry name" value="MNN4P"/>
    <property type="match status" value="1"/>
</dbReference>
<organism evidence="2 3">
    <name type="scientific">Hydrogenophaga pseudoflava</name>
    <name type="common">Pseudomonas carboxydoflava</name>
    <dbReference type="NCBI Taxonomy" id="47421"/>
    <lineage>
        <taxon>Bacteria</taxon>
        <taxon>Pseudomonadati</taxon>
        <taxon>Pseudomonadota</taxon>
        <taxon>Betaproteobacteria</taxon>
        <taxon>Burkholderiales</taxon>
        <taxon>Comamonadaceae</taxon>
        <taxon>Hydrogenophaga</taxon>
    </lineage>
</organism>
<accession>A0A4V1AC30</accession>
<dbReference type="AlphaFoldDB" id="A0A4V1AC30"/>
<evidence type="ECO:0000256" key="1">
    <source>
        <dbReference type="SAM" id="MobiDB-lite"/>
    </source>
</evidence>
<gene>
    <name evidence="2" type="ORF">HPF_20240</name>
</gene>
<evidence type="ECO:0000313" key="3">
    <source>
        <dbReference type="Proteomes" id="UP000293912"/>
    </source>
</evidence>
<reference evidence="2 3" key="1">
    <citation type="submission" date="2019-03" db="EMBL/GenBank/DDBJ databases">
        <authorList>
            <person name="Sebastian G."/>
            <person name="Baumann P."/>
            <person name="Ruckert C."/>
            <person name="Kalinowski J."/>
            <person name="Nebel B."/>
            <person name="Takors R."/>
            <person name="Blombach B."/>
        </authorList>
    </citation>
    <scope>NUCLEOTIDE SEQUENCE [LARGE SCALE GENOMIC DNA]</scope>
    <source>
        <strain evidence="2 3">DSM 1084</strain>
    </source>
</reference>
<sequence>MFDAEFPRLNRIEQLLQSRDHAALETLVIEEMPKGLLSEPTLDAARVLRQNATVVFLASLAVENLPKPFRFQAWLAVYQSIVRGEPTAELGALPGRHPLRLIAEAVVRKTAIDAAALKKGHGLLEDWCHAAELAIDQLRLDLVEQIVRELVRRKPGVQDWLRFTQVLIARHNHIPQTADTGALGRAYSCIRDHLIARQPAVDKVRSRLALYVSQCHFKAGNYSAAIEAAQLVTAEKQRIHAAFDISRSHCFLGDLDQALVWLDRVVELICAPQGLAQTSQPEHPIRTGKASPSAKRSRTFDPQQASRALVALQNALEPVGKKAFLVSGTLLGFHREGGLLAHDKDIDVGIIGWEDQYEVVNALLQSGQFGMDLRRLHGRKTYHIPVRHIGTGVCIDIFVYHEEGGKLVTGVQSDFGYLQKFAFTPFGLHKTGFLGIEFYVPDDIERNLAENFGNWRQSDPDYISHLQSPSTVDVGGKVFQIVGRIRALEAINEGKLEKLSRVIQIMTEHQDRPGGMSAHTLELLQTAYDQRTVAEVA</sequence>
<name>A0A4V1AC30_HYDPS</name>
<keyword evidence="3" id="KW-1185">Reference proteome</keyword>
<dbReference type="InterPro" id="IPR011990">
    <property type="entry name" value="TPR-like_helical_dom_sf"/>
</dbReference>
<protein>
    <submittedName>
        <fullName evidence="2">LicD family protein</fullName>
    </submittedName>
</protein>
<feature type="region of interest" description="Disordered" evidence="1">
    <location>
        <begin position="278"/>
        <end position="298"/>
    </location>
</feature>
<dbReference type="PANTHER" id="PTHR43404">
    <property type="entry name" value="LIPOPOLYSACCHARIDE CHOLINEPHOSPHOTRANSFERASE LICD"/>
    <property type="match status" value="1"/>
</dbReference>
<proteinExistence type="predicted"/>
<dbReference type="SUPFAM" id="SSF48452">
    <property type="entry name" value="TPR-like"/>
    <property type="match status" value="1"/>
</dbReference>
<dbReference type="EMBL" id="CP037867">
    <property type="protein sequence ID" value="QBM30033.1"/>
    <property type="molecule type" value="Genomic_DNA"/>
</dbReference>
<dbReference type="InterPro" id="IPR052942">
    <property type="entry name" value="LPS_cholinephosphotransferase"/>
</dbReference>
<dbReference type="RefSeq" id="WP_133157666.1">
    <property type="nucleotide sequence ID" value="NZ_CP037867.1"/>
</dbReference>
<evidence type="ECO:0000313" key="2">
    <source>
        <dbReference type="EMBL" id="QBM30033.1"/>
    </source>
</evidence>
<dbReference type="Proteomes" id="UP000293912">
    <property type="component" value="Chromosome"/>
</dbReference>
<dbReference type="KEGG" id="hpse:HPF_20240"/>